<evidence type="ECO:0000313" key="4">
    <source>
        <dbReference type="Proteomes" id="UP000261166"/>
    </source>
</evidence>
<accession>A0A3E3I4C0</accession>
<sequence length="282" mass="32778">MPALDTEYNRFALFLTDGEDRVVYKTDRLETNNRNRGMLEQPNKGMAAVSFQDLNGDGYTDIVLITSCINENSSRPEKTYKVGDVLFGSRDGFYQDWRISDKINRFSMNKSIRFITSFVRDGNSTEFLYTAMTQKELLDHGFRIIEEQCYWRNFEKMGRLQVVPGTYTMADYNVFMIYLVNEQGYIVWSFQPMGEYDNLYALKGLVCKDVDGDGLKDIIVLGRYSYESEQAEAVIGTEFEIYYQRTGGFSADTEYKKLYRIGENVTTEELVLRARAYWGWSV</sequence>
<organism evidence="1 3">
    <name type="scientific">Eisenbergiella massiliensis</name>
    <dbReference type="NCBI Taxonomy" id="1720294"/>
    <lineage>
        <taxon>Bacteria</taxon>
        <taxon>Bacillati</taxon>
        <taxon>Bacillota</taxon>
        <taxon>Clostridia</taxon>
        <taxon>Lachnospirales</taxon>
        <taxon>Lachnospiraceae</taxon>
        <taxon>Eisenbergiella</taxon>
    </lineage>
</organism>
<evidence type="ECO:0000313" key="3">
    <source>
        <dbReference type="Proteomes" id="UP000260812"/>
    </source>
</evidence>
<dbReference type="Proteomes" id="UP000261166">
    <property type="component" value="Unassembled WGS sequence"/>
</dbReference>
<dbReference type="SUPFAM" id="SSF69318">
    <property type="entry name" value="Integrin alpha N-terminal domain"/>
    <property type="match status" value="1"/>
</dbReference>
<dbReference type="OrthoDB" id="9772442at2"/>
<evidence type="ECO:0000313" key="1">
    <source>
        <dbReference type="EMBL" id="RGE59915.1"/>
    </source>
</evidence>
<reference evidence="1 4" key="1">
    <citation type="submission" date="2018-08" db="EMBL/GenBank/DDBJ databases">
        <title>A genome reference for cultivated species of the human gut microbiota.</title>
        <authorList>
            <person name="Zou Y."/>
            <person name="Xue W."/>
            <person name="Luo G."/>
        </authorList>
    </citation>
    <scope>NUCLEOTIDE SEQUENCE [LARGE SCALE GENOMIC DNA]</scope>
    <source>
        <strain evidence="2 4">AF26-4BH</strain>
        <strain evidence="1">TF05-5AC</strain>
    </source>
</reference>
<comment type="caution">
    <text evidence="1">The sequence shown here is derived from an EMBL/GenBank/DDBJ whole genome shotgun (WGS) entry which is preliminary data.</text>
</comment>
<proteinExistence type="predicted"/>
<dbReference type="AlphaFoldDB" id="A0A3E3I4C0"/>
<dbReference type="EMBL" id="QVLV01000008">
    <property type="protein sequence ID" value="RGE59915.1"/>
    <property type="molecule type" value="Genomic_DNA"/>
</dbReference>
<dbReference type="Proteomes" id="UP000260812">
    <property type="component" value="Unassembled WGS sequence"/>
</dbReference>
<dbReference type="EMBL" id="QVLU01000010">
    <property type="protein sequence ID" value="RGE71555.1"/>
    <property type="molecule type" value="Genomic_DNA"/>
</dbReference>
<dbReference type="InterPro" id="IPR028994">
    <property type="entry name" value="Integrin_alpha_N"/>
</dbReference>
<keyword evidence="3" id="KW-1185">Reference proteome</keyword>
<gene>
    <name evidence="2" type="ORF">DWY69_12550</name>
    <name evidence="1" type="ORF">DXC51_13400</name>
</gene>
<name>A0A3E3I4C0_9FIRM</name>
<protein>
    <submittedName>
        <fullName evidence="1">VCBS repeat-containing protein</fullName>
    </submittedName>
</protein>
<evidence type="ECO:0000313" key="2">
    <source>
        <dbReference type="EMBL" id="RGE71555.1"/>
    </source>
</evidence>